<dbReference type="RefSeq" id="WP_211924950.1">
    <property type="nucleotide sequence ID" value="NZ_JAGQFT020000005.1"/>
</dbReference>
<proteinExistence type="predicted"/>
<dbReference type="Proteomes" id="UP000675747">
    <property type="component" value="Unassembled WGS sequence"/>
</dbReference>
<reference evidence="3 4" key="1">
    <citation type="journal article" date="2021" name="Microbiol. Resour. Announc.">
        <title>Draft Genome Sequence of Coralloluteibacterium stylophorae LMG 29479T.</title>
        <authorList>
            <person name="Karlyshev A.V."/>
            <person name="Kudryashova E.B."/>
            <person name="Ariskina E.V."/>
            <person name="Conroy A.P."/>
            <person name="Abidueva E.Y."/>
        </authorList>
    </citation>
    <scope>NUCLEOTIDE SEQUENCE [LARGE SCALE GENOMIC DNA]</scope>
    <source>
        <strain evidence="3 4">LMG 29479</strain>
    </source>
</reference>
<dbReference type="AlphaFoldDB" id="A0A8J7VS51"/>
<sequence>MNDAHREARGILLRVGALLLAAAAVEAGLKLYAILAGIWFQAQLGVVAALAGVLLLVRSPGAIAPARALAALGAALVLARLLMIPVNTPPALLLMELRVQPGLAWPSLLVPLAALAVAVFATWRLGAPAVRAMQSAAGGRGWPLWPAAVLGGVIGLALALQPRLALDADAAAQAEALARRQLGDGWRYHVVVAIPDGDPMRPRLAFGMVTAWNDGEIRTLTVPADAPGL</sequence>
<evidence type="ECO:0000313" key="2">
    <source>
        <dbReference type="EMBL" id="MBR0560984.1"/>
    </source>
</evidence>
<keyword evidence="4" id="KW-1185">Reference proteome</keyword>
<feature type="transmembrane region" description="Helical" evidence="1">
    <location>
        <begin position="103"/>
        <end position="121"/>
    </location>
</feature>
<reference evidence="2" key="2">
    <citation type="submission" date="2021-04" db="EMBL/GenBank/DDBJ databases">
        <authorList>
            <person name="Karlyshev A.V."/>
        </authorList>
    </citation>
    <scope>NUCLEOTIDE SEQUENCE</scope>
    <source>
        <strain evidence="2">LMG 29479</strain>
    </source>
</reference>
<feature type="transmembrane region" description="Helical" evidence="1">
    <location>
        <begin position="12"/>
        <end position="32"/>
    </location>
</feature>
<evidence type="ECO:0000313" key="4">
    <source>
        <dbReference type="Proteomes" id="UP000675747"/>
    </source>
</evidence>
<dbReference type="EMBL" id="JAGQFT020000005">
    <property type="protein sequence ID" value="MBS7457350.1"/>
    <property type="molecule type" value="Genomic_DNA"/>
</dbReference>
<keyword evidence="1" id="KW-0812">Transmembrane</keyword>
<gene>
    <name evidence="2" type="ORF">KB893_00405</name>
    <name evidence="3" type="ORF">KB893_009410</name>
</gene>
<feature type="transmembrane region" description="Helical" evidence="1">
    <location>
        <begin position="64"/>
        <end position="83"/>
    </location>
</feature>
<protein>
    <submittedName>
        <fullName evidence="2">Uncharacterized protein</fullName>
    </submittedName>
</protein>
<evidence type="ECO:0000256" key="1">
    <source>
        <dbReference type="SAM" id="Phobius"/>
    </source>
</evidence>
<feature type="transmembrane region" description="Helical" evidence="1">
    <location>
        <begin position="142"/>
        <end position="160"/>
    </location>
</feature>
<organism evidence="2">
    <name type="scientific">Coralloluteibacterium stylophorae</name>
    <dbReference type="NCBI Taxonomy" id="1776034"/>
    <lineage>
        <taxon>Bacteria</taxon>
        <taxon>Pseudomonadati</taxon>
        <taxon>Pseudomonadota</taxon>
        <taxon>Gammaproteobacteria</taxon>
        <taxon>Lysobacterales</taxon>
        <taxon>Lysobacteraceae</taxon>
        <taxon>Coralloluteibacterium</taxon>
    </lineage>
</organism>
<evidence type="ECO:0000313" key="3">
    <source>
        <dbReference type="EMBL" id="MBS7457350.1"/>
    </source>
</evidence>
<feature type="transmembrane region" description="Helical" evidence="1">
    <location>
        <begin position="38"/>
        <end position="57"/>
    </location>
</feature>
<dbReference type="EMBL" id="JAGQFT010000001">
    <property type="protein sequence ID" value="MBR0560984.1"/>
    <property type="molecule type" value="Genomic_DNA"/>
</dbReference>
<keyword evidence="1" id="KW-1133">Transmembrane helix</keyword>
<name>A0A8J7VS51_9GAMM</name>
<comment type="caution">
    <text evidence="2">The sequence shown here is derived from an EMBL/GenBank/DDBJ whole genome shotgun (WGS) entry which is preliminary data.</text>
</comment>
<keyword evidence="1" id="KW-0472">Membrane</keyword>
<accession>A0A8J7VS51</accession>